<dbReference type="InterPro" id="IPR000156">
    <property type="entry name" value="Ran_bind_dom"/>
</dbReference>
<organism evidence="3">
    <name type="scientific">Antonospora locustae</name>
    <name type="common">Microsporidian parasite</name>
    <name type="synonym">Nosema locustae</name>
    <dbReference type="NCBI Taxonomy" id="278021"/>
    <lineage>
        <taxon>Eukaryota</taxon>
        <taxon>Fungi</taxon>
        <taxon>Fungi incertae sedis</taxon>
        <taxon>Microsporidia</taxon>
        <taxon>Antonospora</taxon>
    </lineage>
</organism>
<dbReference type="InterPro" id="IPR045255">
    <property type="entry name" value="RanBP1-like"/>
</dbReference>
<evidence type="ECO:0000256" key="1">
    <source>
        <dbReference type="SAM" id="MobiDB-lite"/>
    </source>
</evidence>
<reference evidence="3" key="1">
    <citation type="journal article" date="2004" name="Curr. Biol.">
        <title>Genome compaction and stability in microsporidian intracellular parasites.</title>
        <authorList>
            <person name="Slamovits C.H."/>
            <person name="Fast N.M."/>
            <person name="Law J.S."/>
            <person name="Keeling P.J."/>
        </authorList>
    </citation>
    <scope>NUCLEOTIDE SEQUENCE</scope>
</reference>
<accession>Q6E6F0</accession>
<dbReference type="EMBL" id="AY548895">
    <property type="protein sequence ID" value="AAT12337.1"/>
    <property type="molecule type" value="Genomic_DNA"/>
</dbReference>
<dbReference type="CDD" id="cd00835">
    <property type="entry name" value="RanBD_family"/>
    <property type="match status" value="1"/>
</dbReference>
<dbReference type="SMART" id="SM00160">
    <property type="entry name" value="RanBD"/>
    <property type="match status" value="1"/>
</dbReference>
<dbReference type="Pfam" id="PF00638">
    <property type="entry name" value="Ran_BP1"/>
    <property type="match status" value="1"/>
</dbReference>
<dbReference type="GO" id="GO:0005643">
    <property type="term" value="C:nuclear pore"/>
    <property type="evidence" value="ECO:0007669"/>
    <property type="project" value="TreeGrafter"/>
</dbReference>
<dbReference type="AlphaFoldDB" id="Q6E6F0"/>
<dbReference type="GO" id="GO:0005737">
    <property type="term" value="C:cytoplasm"/>
    <property type="evidence" value="ECO:0007669"/>
    <property type="project" value="TreeGrafter"/>
</dbReference>
<sequence>MHGLDGEGTKRPAEDAEGNRADEVNIEEKVIATKKDQSADNKNILVTEKKTIFTRKEVVSEGSSRIPFQKLHNESAEKETDVPASEGAGKTIVDEIDMNEVKRIQDQYESNNTKGDILFRARCKLFRKNMETKKFEDRGEGDMFIARCCESSLYKVSMVRDQIKTLGCNHFIDPRFDCVSVRSYTRAWSWFASSDDCHTGKNDSKCQFYVVRFADDKESANFKKIYDEGRNENGRILASK</sequence>
<protein>
    <submittedName>
        <fullName evidence="3">RAN-specific GTPase activating protein-like protein</fullName>
    </submittedName>
</protein>
<evidence type="ECO:0000259" key="2">
    <source>
        <dbReference type="PROSITE" id="PS50196"/>
    </source>
</evidence>
<feature type="domain" description="RanBD1" evidence="2">
    <location>
        <begin position="107"/>
        <end position="235"/>
    </location>
</feature>
<dbReference type="GO" id="GO:0005096">
    <property type="term" value="F:GTPase activator activity"/>
    <property type="evidence" value="ECO:0007669"/>
    <property type="project" value="TreeGrafter"/>
</dbReference>
<evidence type="ECO:0000313" key="3">
    <source>
        <dbReference type="EMBL" id="AAT12337.1"/>
    </source>
</evidence>
<dbReference type="InterPro" id="IPR011993">
    <property type="entry name" value="PH-like_dom_sf"/>
</dbReference>
<dbReference type="SUPFAM" id="SSF50729">
    <property type="entry name" value="PH domain-like"/>
    <property type="match status" value="1"/>
</dbReference>
<dbReference type="PROSITE" id="PS50196">
    <property type="entry name" value="RANBD1"/>
    <property type="match status" value="1"/>
</dbReference>
<dbReference type="PANTHER" id="PTHR23138">
    <property type="entry name" value="RAN BINDING PROTEIN"/>
    <property type="match status" value="1"/>
</dbReference>
<name>Q6E6F0_ANTLO</name>
<proteinExistence type="predicted"/>
<dbReference type="PANTHER" id="PTHR23138:SF87">
    <property type="entry name" value="E3 SUMO-PROTEIN LIGASE RANBP2"/>
    <property type="match status" value="1"/>
</dbReference>
<dbReference type="Gene3D" id="2.30.29.30">
    <property type="entry name" value="Pleckstrin-homology domain (PH domain)/Phosphotyrosine-binding domain (PTB)"/>
    <property type="match status" value="1"/>
</dbReference>
<feature type="region of interest" description="Disordered" evidence="1">
    <location>
        <begin position="1"/>
        <end position="24"/>
    </location>
</feature>